<dbReference type="KEGG" id="asoc:CB4_02939"/>
<name>A0A0U5AYC9_9BACL</name>
<organism evidence="1 2">
    <name type="scientific">Aneurinibacillus soli</name>
    <dbReference type="NCBI Taxonomy" id="1500254"/>
    <lineage>
        <taxon>Bacteria</taxon>
        <taxon>Bacillati</taxon>
        <taxon>Bacillota</taxon>
        <taxon>Bacilli</taxon>
        <taxon>Bacillales</taxon>
        <taxon>Paenibacillaceae</taxon>
        <taxon>Aneurinibacillus group</taxon>
        <taxon>Aneurinibacillus</taxon>
    </lineage>
</organism>
<accession>A0A0U5AYC9</accession>
<reference evidence="1 2" key="1">
    <citation type="submission" date="2015-12" db="EMBL/GenBank/DDBJ databases">
        <title>Genome sequence of Aneurinibacillus soli.</title>
        <authorList>
            <person name="Lee J.S."/>
            <person name="Lee K.C."/>
            <person name="Kim K.K."/>
            <person name="Lee B.W."/>
        </authorList>
    </citation>
    <scope>NUCLEOTIDE SEQUENCE [LARGE SCALE GENOMIC DNA]</scope>
    <source>
        <strain evidence="1 2">CB4</strain>
    </source>
</reference>
<keyword evidence="2" id="KW-1185">Reference proteome</keyword>
<evidence type="ECO:0000313" key="1">
    <source>
        <dbReference type="EMBL" id="BAU28762.1"/>
    </source>
</evidence>
<protein>
    <submittedName>
        <fullName evidence="1">Uncharacterized protein</fullName>
    </submittedName>
</protein>
<proteinExistence type="predicted"/>
<sequence length="66" mass="7637">MDIKFLERNILFYEINTDNVSGFVSAIKESDSINIEGKEYELSHIQLRVIDSVPQLLVFVDKTTIF</sequence>
<gene>
    <name evidence="1" type="ORF">CB4_02939</name>
</gene>
<dbReference type="RefSeq" id="WP_096466481.1">
    <property type="nucleotide sequence ID" value="NZ_AP017312.1"/>
</dbReference>
<dbReference type="Proteomes" id="UP000217696">
    <property type="component" value="Chromosome"/>
</dbReference>
<evidence type="ECO:0000313" key="2">
    <source>
        <dbReference type="Proteomes" id="UP000217696"/>
    </source>
</evidence>
<dbReference type="AlphaFoldDB" id="A0A0U5AYC9"/>
<dbReference type="EMBL" id="AP017312">
    <property type="protein sequence ID" value="BAU28762.1"/>
    <property type="molecule type" value="Genomic_DNA"/>
</dbReference>